<dbReference type="InterPro" id="IPR009057">
    <property type="entry name" value="Homeodomain-like_sf"/>
</dbReference>
<reference evidence="11 12" key="1">
    <citation type="submission" date="2019-01" db="EMBL/GenBank/DDBJ databases">
        <title>Genome Assembly of Collichthys lucidus.</title>
        <authorList>
            <person name="Cai M."/>
            <person name="Xiao S."/>
        </authorList>
    </citation>
    <scope>NUCLEOTIDE SEQUENCE [LARGE SCALE GENOMIC DNA]</scope>
    <source>
        <strain evidence="11">JT15FE1705JMU</strain>
        <tissue evidence="11">Muscle</tissue>
    </source>
</reference>
<evidence type="ECO:0000259" key="10">
    <source>
        <dbReference type="PROSITE" id="PS50071"/>
    </source>
</evidence>
<dbReference type="SMART" id="SM00389">
    <property type="entry name" value="HOX"/>
    <property type="match status" value="1"/>
</dbReference>
<gene>
    <name evidence="11" type="ORF">D9C73_013864</name>
</gene>
<keyword evidence="4 6" id="KW-0371">Homeobox</keyword>
<proteinExistence type="predicted"/>
<feature type="compositionally biased region" description="Polar residues" evidence="8">
    <location>
        <begin position="255"/>
        <end position="280"/>
    </location>
</feature>
<dbReference type="InterPro" id="IPR017970">
    <property type="entry name" value="Homeobox_CS"/>
</dbReference>
<comment type="subcellular location">
    <subcellularLocation>
        <location evidence="2 6 7">Nucleus</location>
    </subcellularLocation>
</comment>
<evidence type="ECO:0000256" key="6">
    <source>
        <dbReference type="PROSITE-ProRule" id="PRU00108"/>
    </source>
</evidence>
<feature type="domain" description="Homeobox" evidence="10">
    <location>
        <begin position="169"/>
        <end position="229"/>
    </location>
</feature>
<dbReference type="AlphaFoldDB" id="A0A4U5V103"/>
<evidence type="ECO:0000256" key="8">
    <source>
        <dbReference type="SAM" id="MobiDB-lite"/>
    </source>
</evidence>
<feature type="compositionally biased region" description="Pro residues" evidence="8">
    <location>
        <begin position="92"/>
        <end position="104"/>
    </location>
</feature>
<evidence type="ECO:0000256" key="9">
    <source>
        <dbReference type="SAM" id="Phobius"/>
    </source>
</evidence>
<dbReference type="STRING" id="240159.A0A4U5V103"/>
<dbReference type="Gene3D" id="1.10.10.60">
    <property type="entry name" value="Homeodomain-like"/>
    <property type="match status" value="1"/>
</dbReference>
<feature type="DNA-binding region" description="Homeobox" evidence="6">
    <location>
        <begin position="171"/>
        <end position="230"/>
    </location>
</feature>
<evidence type="ECO:0000256" key="5">
    <source>
        <dbReference type="ARBA" id="ARBA00023242"/>
    </source>
</evidence>
<feature type="region of interest" description="Disordered" evidence="8">
    <location>
        <begin position="1"/>
        <end position="22"/>
    </location>
</feature>
<dbReference type="Pfam" id="PF12360">
    <property type="entry name" value="Pax7"/>
    <property type="match status" value="1"/>
</dbReference>
<protein>
    <submittedName>
        <fullName evidence="11">Paired box protein</fullName>
    </submittedName>
</protein>
<accession>A0A4U5V103</accession>
<evidence type="ECO:0000256" key="2">
    <source>
        <dbReference type="ARBA" id="ARBA00004123"/>
    </source>
</evidence>
<keyword evidence="9" id="KW-0812">Transmembrane</keyword>
<keyword evidence="3 6" id="KW-0238">DNA-binding</keyword>
<dbReference type="SUPFAM" id="SSF46689">
    <property type="entry name" value="Homeodomain-like"/>
    <property type="match status" value="1"/>
</dbReference>
<dbReference type="CDD" id="cd00086">
    <property type="entry name" value="homeodomain"/>
    <property type="match status" value="1"/>
</dbReference>
<evidence type="ECO:0000313" key="12">
    <source>
        <dbReference type="Proteomes" id="UP000298787"/>
    </source>
</evidence>
<keyword evidence="9" id="KW-0472">Membrane</keyword>
<dbReference type="InterPro" id="IPR001356">
    <property type="entry name" value="HD"/>
</dbReference>
<feature type="region of interest" description="Disordered" evidence="8">
    <location>
        <begin position="252"/>
        <end position="306"/>
    </location>
</feature>
<dbReference type="InterPro" id="IPR050649">
    <property type="entry name" value="Paired_Homeobox_TFs"/>
</dbReference>
<sequence>MTSTPFLLSLAPHTPSPASSSGAFSLPSPLHVNLFNSIPIPQLCAPQAVEGGDEGVLPCCAPPQPPVALLWTPLCPPSSPSHPSFPHSAPGPAAPISPYSPPHSPAGQIKKHLQKAAYSSPRDPIGIAHSMAKTGRDRVSQGIDAPEGSTSHSDEGSDVDSEPGLPLKRKQRRSRTTFTAEQLEELERAFERTHYPDIYTREELAQRAKLTEARVQVWFSNRRARWRKQAGASQLMAFNHLIPGGFPPSAMSGLQPYQLSDSPYTPTSIAQASEQPSTVHRPQPLPPTSVHQSGLSSSAGSQDGSSAYCLSSGRHSFSGYSDSFVAPTGHTNTVNPTISNSLSPQVMGLLNPGGVPHQSQSDFALSPLTGGLEPNGGMAASCHGSQRLEALPGLTSMPTLPSTQSYCPPSYTSPAYAMDHHPSYQYGQCQQILEDTGIDIDGQQFNVTVSSSTVSPLSSTSPASSISSSRGTYDNAYFYILFVMIFYSFLAMTLFKCIGSDDGKKDPYEEFMSTGQQSAQKFNTGHMVEKFYFEEESSL</sequence>
<evidence type="ECO:0000256" key="1">
    <source>
        <dbReference type="ARBA" id="ARBA00003263"/>
    </source>
</evidence>
<dbReference type="EMBL" id="CM014089">
    <property type="protein sequence ID" value="TKS79905.1"/>
    <property type="molecule type" value="Genomic_DNA"/>
</dbReference>
<feature type="transmembrane region" description="Helical" evidence="9">
    <location>
        <begin position="476"/>
        <end position="495"/>
    </location>
</feature>
<dbReference type="PANTHER" id="PTHR24329">
    <property type="entry name" value="HOMEOBOX PROTEIN ARISTALESS"/>
    <property type="match status" value="1"/>
</dbReference>
<dbReference type="PROSITE" id="PS00027">
    <property type="entry name" value="HOMEOBOX_1"/>
    <property type="match status" value="1"/>
</dbReference>
<keyword evidence="12" id="KW-1185">Reference proteome</keyword>
<feature type="compositionally biased region" description="Low complexity" evidence="8">
    <location>
        <begin position="292"/>
        <end position="306"/>
    </location>
</feature>
<evidence type="ECO:0000256" key="7">
    <source>
        <dbReference type="RuleBase" id="RU000682"/>
    </source>
</evidence>
<dbReference type="InterPro" id="IPR022106">
    <property type="entry name" value="Pax7_C"/>
</dbReference>
<evidence type="ECO:0000313" key="11">
    <source>
        <dbReference type="EMBL" id="TKS79905.1"/>
    </source>
</evidence>
<dbReference type="PROSITE" id="PS50071">
    <property type="entry name" value="HOMEOBOX_2"/>
    <property type="match status" value="1"/>
</dbReference>
<evidence type="ECO:0000256" key="4">
    <source>
        <dbReference type="ARBA" id="ARBA00023155"/>
    </source>
</evidence>
<dbReference type="GO" id="GO:0000977">
    <property type="term" value="F:RNA polymerase II transcription regulatory region sequence-specific DNA binding"/>
    <property type="evidence" value="ECO:0007669"/>
    <property type="project" value="TreeGrafter"/>
</dbReference>
<feature type="compositionally biased region" description="Low complexity" evidence="8">
    <location>
        <begin position="81"/>
        <end position="91"/>
    </location>
</feature>
<dbReference type="Pfam" id="PF00046">
    <property type="entry name" value="Homeodomain"/>
    <property type="match status" value="1"/>
</dbReference>
<dbReference type="GO" id="GO:0000981">
    <property type="term" value="F:DNA-binding transcription factor activity, RNA polymerase II-specific"/>
    <property type="evidence" value="ECO:0007669"/>
    <property type="project" value="InterPro"/>
</dbReference>
<evidence type="ECO:0000256" key="3">
    <source>
        <dbReference type="ARBA" id="ARBA00023125"/>
    </source>
</evidence>
<keyword evidence="9" id="KW-1133">Transmembrane helix</keyword>
<organism evidence="11 12">
    <name type="scientific">Collichthys lucidus</name>
    <name type="common">Big head croaker</name>
    <name type="synonym">Sciaena lucida</name>
    <dbReference type="NCBI Taxonomy" id="240159"/>
    <lineage>
        <taxon>Eukaryota</taxon>
        <taxon>Metazoa</taxon>
        <taxon>Chordata</taxon>
        <taxon>Craniata</taxon>
        <taxon>Vertebrata</taxon>
        <taxon>Euteleostomi</taxon>
        <taxon>Actinopterygii</taxon>
        <taxon>Neopterygii</taxon>
        <taxon>Teleostei</taxon>
        <taxon>Neoteleostei</taxon>
        <taxon>Acanthomorphata</taxon>
        <taxon>Eupercaria</taxon>
        <taxon>Sciaenidae</taxon>
        <taxon>Collichthys</taxon>
    </lineage>
</organism>
<dbReference type="GO" id="GO:0005634">
    <property type="term" value="C:nucleus"/>
    <property type="evidence" value="ECO:0007669"/>
    <property type="project" value="UniProtKB-SubCell"/>
</dbReference>
<dbReference type="FunFam" id="1.10.10.60:FF:000035">
    <property type="entry name" value="paired box protein Pax-3 isoform X2"/>
    <property type="match status" value="1"/>
</dbReference>
<dbReference type="Proteomes" id="UP000298787">
    <property type="component" value="Chromosome 12"/>
</dbReference>
<feature type="region of interest" description="Disordered" evidence="8">
    <location>
        <begin position="79"/>
        <end position="176"/>
    </location>
</feature>
<dbReference type="PANTHER" id="PTHR24329:SF543">
    <property type="entry name" value="FI01017P-RELATED"/>
    <property type="match status" value="1"/>
</dbReference>
<comment type="function">
    <text evidence="1">Sequence-specific transcription factor which is part of a developmental regulatory system that provides cells with specific positional identities on the anterior-posterior axis.</text>
</comment>
<keyword evidence="5 6" id="KW-0539">Nucleus</keyword>
<name>A0A4U5V103_COLLU</name>